<dbReference type="PRINTS" id="PR00364">
    <property type="entry name" value="DISEASERSIST"/>
</dbReference>
<dbReference type="Pfam" id="PF23559">
    <property type="entry name" value="WHD_DRP"/>
    <property type="match status" value="1"/>
</dbReference>
<evidence type="ECO:0000256" key="1">
    <source>
        <dbReference type="ARBA" id="ARBA00008894"/>
    </source>
</evidence>
<evidence type="ECO:0000259" key="9">
    <source>
        <dbReference type="Pfam" id="PF18052"/>
    </source>
</evidence>
<evidence type="ECO:0000256" key="2">
    <source>
        <dbReference type="ARBA" id="ARBA00022614"/>
    </source>
</evidence>
<evidence type="ECO:0000259" key="11">
    <source>
        <dbReference type="Pfam" id="PF23598"/>
    </source>
</evidence>
<feature type="region of interest" description="Disordered" evidence="7">
    <location>
        <begin position="240"/>
        <end position="260"/>
    </location>
</feature>
<evidence type="ECO:0000256" key="4">
    <source>
        <dbReference type="ARBA" id="ARBA00022741"/>
    </source>
</evidence>
<dbReference type="Pfam" id="PF18052">
    <property type="entry name" value="Rx_N"/>
    <property type="match status" value="1"/>
</dbReference>
<keyword evidence="13" id="KW-1185">Reference proteome</keyword>
<keyword evidence="4" id="KW-0547">Nucleotide-binding</keyword>
<feature type="domain" description="Disease resistance protein winged helix" evidence="10">
    <location>
        <begin position="440"/>
        <end position="510"/>
    </location>
</feature>
<sequence length="927" mass="104777">MDIFRVVESILTKMCSVIDQDWELGGKLKNDLICIKEEMGMMNASIEQWEGNIQGPVQQQWVHQLQDLAYDIEDFIDGHRIGPQEPNHFMPRAARMIFGTDRRPQQVLDVKILKERVAILQKWQQTFGSTQAVGGAGNGSPPSGGFGGCEADEQLVGIDNAKRELLSLLSAAESQPDQQNKLKVISILGSNGIGKTTLARRVYDEGDIVEQFHRRAWVASWACEDSASLLKEIVRQLTSEEDGAQGSTSSTEQAGGAGAPNVRNLRQDVAAHLQSHRYLIVIDDLKKVKVWSDIASAFPENNKGSRVIVTTSILSIATTCAYGSWVYKMQCLQKDDSENLFWNEVFKGANRIRTPDLDRGSVTIIDKCDGLPLALVSAAKYLNCKRHALSGSECKKVGLNLGNHLASEGSFFKEIKRVLAECYDSLPDHGHRMCLLSISMFPRGHRIRRKSLLRRWLAEGLVVSQIQLNEEDAEDRFKEFIDRNIIEAVDIGNELEAKHWRVHGVMLEFISHKSISDNFITFIGNDRSTMSSNGQLLKTQQLQRKWKFLVRSLTIRNSSVPNLKEYKSLRVLDLEECNGIDQRVVKNHICELLFLKYLSLRGTGVRLIPSKIKRLRYLETLDLRETEVEMLPLEVLKLPRLAHLFGSKLEMPQELSNDADLDLQRFFQHESELQVLAGFVMEDNKAFVHVIRHMSKLKKVKIWRKANAAPAKDLTEHLVVCIQRRLQGSRPLESLSIDFGDLSIDFLGDLAPPCALESLKLRGAMSSLPAFFTSPENQLRELHLWSTGLSGEALSALQNLPYLVYLTLKEDRRGFWSDTFAVQSGGFPSLRRLRFQAAMLPKVVFEQGSMPDLADLHLLCPEICSSIFFYRSFDMPRNLRLGVWHIENLVSLNDVVLHHSASEQQLTAWKDAASAHKNRPNVRRQPQ</sequence>
<dbReference type="PANTHER" id="PTHR23155:SF1217">
    <property type="entry name" value="OS08G0246100 PROTEIN"/>
    <property type="match status" value="1"/>
</dbReference>
<keyword evidence="2" id="KW-0433">Leucine-rich repeat</keyword>
<organism evidence="12">
    <name type="scientific">Oryza nivara</name>
    <name type="common">Indian wild rice</name>
    <name type="synonym">Oryza sativa f. spontanea</name>
    <dbReference type="NCBI Taxonomy" id="4536"/>
    <lineage>
        <taxon>Eukaryota</taxon>
        <taxon>Viridiplantae</taxon>
        <taxon>Streptophyta</taxon>
        <taxon>Embryophyta</taxon>
        <taxon>Tracheophyta</taxon>
        <taxon>Spermatophyta</taxon>
        <taxon>Magnoliopsida</taxon>
        <taxon>Liliopsida</taxon>
        <taxon>Poales</taxon>
        <taxon>Poaceae</taxon>
        <taxon>BOP clade</taxon>
        <taxon>Oryzoideae</taxon>
        <taxon>Oryzeae</taxon>
        <taxon>Oryzinae</taxon>
        <taxon>Oryza</taxon>
    </lineage>
</organism>
<evidence type="ECO:0000256" key="5">
    <source>
        <dbReference type="ARBA" id="ARBA00022821"/>
    </source>
</evidence>
<evidence type="ECO:0000313" key="12">
    <source>
        <dbReference type="EnsemblPlants" id="ONIVA08G08280.1"/>
    </source>
</evidence>
<feature type="domain" description="Disease resistance R13L4/SHOC-2-like LRR" evidence="11">
    <location>
        <begin position="550"/>
        <end position="921"/>
    </location>
</feature>
<dbReference type="GO" id="GO:0043531">
    <property type="term" value="F:ADP binding"/>
    <property type="evidence" value="ECO:0007669"/>
    <property type="project" value="InterPro"/>
</dbReference>
<keyword evidence="3" id="KW-0677">Repeat</keyword>
<dbReference type="AlphaFoldDB" id="A0A0E0I947"/>
<dbReference type="GO" id="GO:0098542">
    <property type="term" value="P:defense response to other organism"/>
    <property type="evidence" value="ECO:0007669"/>
    <property type="project" value="TreeGrafter"/>
</dbReference>
<dbReference type="InterPro" id="IPR027417">
    <property type="entry name" value="P-loop_NTPase"/>
</dbReference>
<keyword evidence="6" id="KW-0175">Coiled coil</keyword>
<dbReference type="InterPro" id="IPR058922">
    <property type="entry name" value="WHD_DRP"/>
</dbReference>
<reference evidence="12" key="1">
    <citation type="submission" date="2015-04" db="UniProtKB">
        <authorList>
            <consortium name="EnsemblPlants"/>
        </authorList>
    </citation>
    <scope>IDENTIFICATION</scope>
    <source>
        <strain evidence="12">SL10</strain>
    </source>
</reference>
<dbReference type="Gramene" id="ONIVA08G08280.1">
    <property type="protein sequence ID" value="ONIVA08G08280.1"/>
    <property type="gene ID" value="ONIVA08G08280"/>
</dbReference>
<dbReference type="PANTHER" id="PTHR23155">
    <property type="entry name" value="DISEASE RESISTANCE PROTEIN RP"/>
    <property type="match status" value="1"/>
</dbReference>
<dbReference type="STRING" id="4536.A0A0E0I947"/>
<keyword evidence="5" id="KW-0611">Plant defense</keyword>
<proteinExistence type="inferred from homology"/>
<dbReference type="Gene3D" id="1.10.10.10">
    <property type="entry name" value="Winged helix-like DNA-binding domain superfamily/Winged helix DNA-binding domain"/>
    <property type="match status" value="1"/>
</dbReference>
<feature type="domain" description="Disease resistance N-terminal" evidence="9">
    <location>
        <begin position="6"/>
        <end position="78"/>
    </location>
</feature>
<dbReference type="Gene3D" id="3.40.50.300">
    <property type="entry name" value="P-loop containing nucleotide triphosphate hydrolases"/>
    <property type="match status" value="1"/>
</dbReference>
<feature type="domain" description="NB-ARC" evidence="8">
    <location>
        <begin position="178"/>
        <end position="348"/>
    </location>
</feature>
<dbReference type="SUPFAM" id="SSF52540">
    <property type="entry name" value="P-loop containing nucleoside triphosphate hydrolases"/>
    <property type="match status" value="1"/>
</dbReference>
<name>A0A0E0I947_ORYNI</name>
<dbReference type="OMA" id="ALWHENK"/>
<dbReference type="InterPro" id="IPR041118">
    <property type="entry name" value="Rx_N"/>
</dbReference>
<dbReference type="InterPro" id="IPR032675">
    <property type="entry name" value="LRR_dom_sf"/>
</dbReference>
<dbReference type="EnsemblPlants" id="ONIVA08G08280.1">
    <property type="protein sequence ID" value="ONIVA08G08280.1"/>
    <property type="gene ID" value="ONIVA08G08280"/>
</dbReference>
<evidence type="ECO:0000259" key="10">
    <source>
        <dbReference type="Pfam" id="PF23559"/>
    </source>
</evidence>
<dbReference type="Gene3D" id="1.20.5.4130">
    <property type="match status" value="1"/>
</dbReference>
<reference evidence="12" key="2">
    <citation type="submission" date="2018-04" db="EMBL/GenBank/DDBJ databases">
        <title>OnivRS2 (Oryza nivara Reference Sequence Version 2).</title>
        <authorList>
            <person name="Zhang J."/>
            <person name="Kudrna D."/>
            <person name="Lee S."/>
            <person name="Talag J."/>
            <person name="Rajasekar S."/>
            <person name="Welchert J."/>
            <person name="Hsing Y.-I."/>
            <person name="Wing R.A."/>
        </authorList>
    </citation>
    <scope>NUCLEOTIDE SEQUENCE [LARGE SCALE GENOMIC DNA]</scope>
    <source>
        <strain evidence="12">SL10</strain>
    </source>
</reference>
<dbReference type="Pfam" id="PF00931">
    <property type="entry name" value="NB-ARC"/>
    <property type="match status" value="1"/>
</dbReference>
<dbReference type="Pfam" id="PF23598">
    <property type="entry name" value="LRR_14"/>
    <property type="match status" value="1"/>
</dbReference>
<protein>
    <recommendedName>
        <fullName evidence="14">NB-ARC domain-containing protein</fullName>
    </recommendedName>
</protein>
<evidence type="ECO:0000256" key="7">
    <source>
        <dbReference type="SAM" id="MobiDB-lite"/>
    </source>
</evidence>
<evidence type="ECO:0008006" key="14">
    <source>
        <dbReference type="Google" id="ProtNLM"/>
    </source>
</evidence>
<evidence type="ECO:0000313" key="13">
    <source>
        <dbReference type="Proteomes" id="UP000006591"/>
    </source>
</evidence>
<dbReference type="InterPro" id="IPR002182">
    <property type="entry name" value="NB-ARC"/>
</dbReference>
<comment type="similarity">
    <text evidence="1">Belongs to the disease resistance NB-LRR family.</text>
</comment>
<dbReference type="HOGENOM" id="CLU_000837_25_2_1"/>
<dbReference type="InterPro" id="IPR055414">
    <property type="entry name" value="LRR_R13L4/SHOC2-like"/>
</dbReference>
<evidence type="ECO:0000256" key="6">
    <source>
        <dbReference type="ARBA" id="ARBA00023054"/>
    </source>
</evidence>
<dbReference type="Proteomes" id="UP000006591">
    <property type="component" value="Chromosome 8"/>
</dbReference>
<evidence type="ECO:0000259" key="8">
    <source>
        <dbReference type="Pfam" id="PF00931"/>
    </source>
</evidence>
<evidence type="ECO:0000256" key="3">
    <source>
        <dbReference type="ARBA" id="ARBA00022737"/>
    </source>
</evidence>
<dbReference type="Gene3D" id="3.80.10.10">
    <property type="entry name" value="Ribonuclease Inhibitor"/>
    <property type="match status" value="1"/>
</dbReference>
<accession>A0A0E0I947</accession>
<dbReference type="InterPro" id="IPR036388">
    <property type="entry name" value="WH-like_DNA-bd_sf"/>
</dbReference>
<dbReference type="SUPFAM" id="SSF52058">
    <property type="entry name" value="L domain-like"/>
    <property type="match status" value="1"/>
</dbReference>
<dbReference type="eggNOG" id="KOG4658">
    <property type="taxonomic scope" value="Eukaryota"/>
</dbReference>
<dbReference type="InterPro" id="IPR044974">
    <property type="entry name" value="Disease_R_plants"/>
</dbReference>